<keyword evidence="4" id="KW-1185">Reference proteome</keyword>
<organism evidence="3 4">
    <name type="scientific">Kutzneria viridogrisea</name>
    <dbReference type="NCBI Taxonomy" id="47990"/>
    <lineage>
        <taxon>Bacteria</taxon>
        <taxon>Bacillati</taxon>
        <taxon>Actinomycetota</taxon>
        <taxon>Actinomycetes</taxon>
        <taxon>Pseudonocardiales</taxon>
        <taxon>Pseudonocardiaceae</taxon>
        <taxon>Kutzneria</taxon>
    </lineage>
</organism>
<protein>
    <recommendedName>
        <fullName evidence="2">DUF6351 domain-containing protein</fullName>
    </recommendedName>
</protein>
<sequence>MIRRGLTVAATLVFLGSTVAAATDGTDESALTQPGPPVEVLSSRPEFVTGGDALVRVRVPEGARPEQVRVAVNGLDQTRAFHTGPDGRALTGLVTGLHLGENNLVAALPGTRPVHLTLYDRSTDGPLFAGPKEQPFACETTGFRTAGGQLLGRATGPSCTVPTRVEHLTRKRVPHRIRVETGVLDRGIYEIAMPEGAWNHRLVYTFGGGCPGGWYTQGRATAGVLDEVMLRRGYAIASSTLNVFGTNCDDLLASEVMAMVKERFVEEFGPPLFTIGWGCSGGSYQAHQIADNYPGLLDGIAVACSFPDLVSGSTQVLTDAALLDHYFAKSTLDSAQRRAVSGFGVTATSPLLANQARRIDPRAFCPATLHTAARCDIYDHAVNVYGRDPRTGAARRPLDNTGVQYGLAALNSRKISFAQFLDLNARIGGFDAEGGFSPARSVADRDSVSLAYRTGRVLSGGGGLGSIPVVDYRSYTDDLPGGDMHLSLHTAATRARLVAANGDADNQVVLAENGSHGGFLTANPVVADLLAQLDAWLTAIARDPTGPAHQRVVRNRPTGLADACWTPDAAHQKVLDPGRCAALYPVWPGPRRVAGGPVAGDVLKCALHPVTAADYRVPVDLAALAGVFPDGVCDWSRPGVGQQPLSGTWLSFGGQ</sequence>
<name>A0ABR6BLQ2_9PSEU</name>
<feature type="domain" description="DUF6351" evidence="2">
    <location>
        <begin position="171"/>
        <end position="644"/>
    </location>
</feature>
<dbReference type="EMBL" id="JACJID010000003">
    <property type="protein sequence ID" value="MBA8927489.1"/>
    <property type="molecule type" value="Genomic_DNA"/>
</dbReference>
<dbReference type="Proteomes" id="UP000517916">
    <property type="component" value="Unassembled WGS sequence"/>
</dbReference>
<evidence type="ECO:0000256" key="1">
    <source>
        <dbReference type="SAM" id="SignalP"/>
    </source>
</evidence>
<accession>A0ABR6BLQ2</accession>
<evidence type="ECO:0000313" key="3">
    <source>
        <dbReference type="EMBL" id="MBA8927489.1"/>
    </source>
</evidence>
<comment type="caution">
    <text evidence="3">The sequence shown here is derived from an EMBL/GenBank/DDBJ whole genome shotgun (WGS) entry which is preliminary data.</text>
</comment>
<feature type="signal peptide" evidence="1">
    <location>
        <begin position="1"/>
        <end position="21"/>
    </location>
</feature>
<feature type="chain" id="PRO_5045242316" description="DUF6351 domain-containing protein" evidence="1">
    <location>
        <begin position="22"/>
        <end position="655"/>
    </location>
</feature>
<proteinExistence type="predicted"/>
<dbReference type="InterPro" id="IPR045556">
    <property type="entry name" value="DUF6351"/>
</dbReference>
<evidence type="ECO:0000313" key="4">
    <source>
        <dbReference type="Proteomes" id="UP000517916"/>
    </source>
</evidence>
<reference evidence="3 4" key="1">
    <citation type="submission" date="2020-08" db="EMBL/GenBank/DDBJ databases">
        <title>Genomic Encyclopedia of Archaeal and Bacterial Type Strains, Phase II (KMG-II): from individual species to whole genera.</title>
        <authorList>
            <person name="Goeker M."/>
        </authorList>
    </citation>
    <scope>NUCLEOTIDE SEQUENCE [LARGE SCALE GENOMIC DNA]</scope>
    <source>
        <strain evidence="3 4">DSM 43850</strain>
    </source>
</reference>
<feature type="domain" description="DUF6351" evidence="2">
    <location>
        <begin position="38"/>
        <end position="168"/>
    </location>
</feature>
<dbReference type="RefSeq" id="WP_318296513.1">
    <property type="nucleotide sequence ID" value="NZ_BAAABQ010000056.1"/>
</dbReference>
<gene>
    <name evidence="3" type="ORF">BC739_004695</name>
</gene>
<evidence type="ECO:0000259" key="2">
    <source>
        <dbReference type="Pfam" id="PF19878"/>
    </source>
</evidence>
<dbReference type="SUPFAM" id="SSF53474">
    <property type="entry name" value="alpha/beta-Hydrolases"/>
    <property type="match status" value="1"/>
</dbReference>
<keyword evidence="1" id="KW-0732">Signal</keyword>
<dbReference type="Pfam" id="PF19878">
    <property type="entry name" value="DUF6351"/>
    <property type="match status" value="2"/>
</dbReference>
<dbReference type="InterPro" id="IPR029058">
    <property type="entry name" value="AB_hydrolase_fold"/>
</dbReference>